<evidence type="ECO:0000313" key="1">
    <source>
        <dbReference type="EMBL" id="KAI9918423.1"/>
    </source>
</evidence>
<reference evidence="1 2" key="1">
    <citation type="journal article" date="2022" name="bioRxiv">
        <title>The genome of the oomycete Peronosclerospora sorghi, a cosmopolitan pathogen of maize and sorghum, is inflated with dispersed pseudogenes.</title>
        <authorList>
            <person name="Fletcher K."/>
            <person name="Martin F."/>
            <person name="Isakeit T."/>
            <person name="Cavanaugh K."/>
            <person name="Magill C."/>
            <person name="Michelmore R."/>
        </authorList>
    </citation>
    <scope>NUCLEOTIDE SEQUENCE [LARGE SCALE GENOMIC DNA]</scope>
    <source>
        <strain evidence="1">P6</strain>
    </source>
</reference>
<dbReference type="Proteomes" id="UP001163321">
    <property type="component" value="Chromosome 12"/>
</dbReference>
<gene>
    <name evidence="1" type="ORF">PsorP6_011767</name>
</gene>
<comment type="caution">
    <text evidence="1">The sequence shown here is derived from an EMBL/GenBank/DDBJ whole genome shotgun (WGS) entry which is preliminary data.</text>
</comment>
<accession>A0ACC0WKH7</accession>
<dbReference type="EMBL" id="CM047591">
    <property type="protein sequence ID" value="KAI9918423.1"/>
    <property type="molecule type" value="Genomic_DNA"/>
</dbReference>
<organism evidence="1 2">
    <name type="scientific">Peronosclerospora sorghi</name>
    <dbReference type="NCBI Taxonomy" id="230839"/>
    <lineage>
        <taxon>Eukaryota</taxon>
        <taxon>Sar</taxon>
        <taxon>Stramenopiles</taxon>
        <taxon>Oomycota</taxon>
        <taxon>Peronosporomycetes</taxon>
        <taxon>Peronosporales</taxon>
        <taxon>Peronosporaceae</taxon>
        <taxon>Peronosclerospora</taxon>
    </lineage>
</organism>
<evidence type="ECO:0000313" key="2">
    <source>
        <dbReference type="Proteomes" id="UP001163321"/>
    </source>
</evidence>
<protein>
    <submittedName>
        <fullName evidence="1">Uncharacterized protein</fullName>
    </submittedName>
</protein>
<proteinExistence type="predicted"/>
<sequence length="230" mass="25875">MQMALMEWWTDYRCGVCEKLNDMLVLDVSFYRSALGYARTLAATLPPNAGLEYARQELRMNVCNVECTGALERRQSVDILRVTQASRDIVSRFAVTIVDKAETSAVLNISCRVGSDDEKLVGMLEDALLGLIWIVTELAPPLDAIEQQETVLRREIIHRLSQNSCKLSDLLEQTTRRETLVLFRSGPDAFEEANATCRGIKRVKRQPTVLEDSDMSLTSDQDQSNGDEVK</sequence>
<name>A0ACC0WKH7_9STRA</name>
<keyword evidence="2" id="KW-1185">Reference proteome</keyword>